<evidence type="ECO:0008006" key="3">
    <source>
        <dbReference type="Google" id="ProtNLM"/>
    </source>
</evidence>
<sequence>MSCEWPVDRTCLPLPELGEDPSDDEQAAYDRALARRNAAEDLAVHVLWALSGRRFGLCEMTVRPCPALGVPPGPYLFGTQGGLGGLWANIACGCLGTCTVTGPRVVHLPGPVAAVTAVTIAGEVLDPSGYQLEGNTLYRTGGGSWPRQDLGRPLGESGTWSVTYKRGVPVPAGVDKLTGELAKEFLNACDGDEDRCRLPRTLISTSRRGATNVFDPAKIIAAGYTGLTEVDQWLAAVNPNRLAQDSVVL</sequence>
<dbReference type="Proteomes" id="UP000467252">
    <property type="component" value="Chromosome"/>
</dbReference>
<accession>A0A7I7UC87</accession>
<name>A0A7I7UC87_MYCPV</name>
<dbReference type="EMBL" id="AP022599">
    <property type="protein sequence ID" value="BBY78865.1"/>
    <property type="molecule type" value="Genomic_DNA"/>
</dbReference>
<dbReference type="AlphaFoldDB" id="A0A7I7UC87"/>
<evidence type="ECO:0000313" key="2">
    <source>
        <dbReference type="Proteomes" id="UP000467252"/>
    </source>
</evidence>
<keyword evidence="2" id="KW-1185">Reference proteome</keyword>
<dbReference type="RefSeq" id="WP_163896489.1">
    <property type="nucleotide sequence ID" value="NZ_AP022599.1"/>
</dbReference>
<gene>
    <name evidence="1" type="ORF">MPUL_00230</name>
</gene>
<reference evidence="1 2" key="1">
    <citation type="journal article" date="2019" name="Emerg. Microbes Infect.">
        <title>Comprehensive subspecies identification of 175 nontuberculous mycobacteria species based on 7547 genomic profiles.</title>
        <authorList>
            <person name="Matsumoto Y."/>
            <person name="Kinjo T."/>
            <person name="Motooka D."/>
            <person name="Nabeya D."/>
            <person name="Jung N."/>
            <person name="Uechi K."/>
            <person name="Horii T."/>
            <person name="Iida T."/>
            <person name="Fujita J."/>
            <person name="Nakamura S."/>
        </authorList>
    </citation>
    <scope>NUCLEOTIDE SEQUENCE [LARGE SCALE GENOMIC DNA]</scope>
    <source>
        <strain evidence="1 2">JCM 6370</strain>
    </source>
</reference>
<proteinExistence type="predicted"/>
<organism evidence="1 2">
    <name type="scientific">Mycolicibacterium pulveris</name>
    <name type="common">Mycobacterium pulveris</name>
    <dbReference type="NCBI Taxonomy" id="36813"/>
    <lineage>
        <taxon>Bacteria</taxon>
        <taxon>Bacillati</taxon>
        <taxon>Actinomycetota</taxon>
        <taxon>Actinomycetes</taxon>
        <taxon>Mycobacteriales</taxon>
        <taxon>Mycobacteriaceae</taxon>
        <taxon>Mycolicibacterium</taxon>
    </lineage>
</organism>
<evidence type="ECO:0000313" key="1">
    <source>
        <dbReference type="EMBL" id="BBY78865.1"/>
    </source>
</evidence>
<protein>
    <recommendedName>
        <fullName evidence="3">Head-to-tail adaptor</fullName>
    </recommendedName>
</protein>